<dbReference type="GO" id="GO:0005737">
    <property type="term" value="C:cytoplasm"/>
    <property type="evidence" value="ECO:0007669"/>
    <property type="project" value="TreeGrafter"/>
</dbReference>
<protein>
    <submittedName>
        <fullName evidence="2">Glutathione S-transferase omega-1</fullName>
        <ecNumber evidence="2">2.5.1.18</ecNumber>
    </submittedName>
</protein>
<name>A0A0D2MJI2_9CHLO</name>
<dbReference type="EC" id="2.5.1.18" evidence="2"/>
<dbReference type="STRING" id="145388.A0A0D2MJI2"/>
<keyword evidence="2" id="KW-0808">Transferase</keyword>
<dbReference type="Gene3D" id="3.40.30.10">
    <property type="entry name" value="Glutaredoxin"/>
    <property type="match status" value="1"/>
</dbReference>
<dbReference type="PANTHER" id="PTHR43968:SF6">
    <property type="entry name" value="GLUTATHIONE S-TRANSFERASE OMEGA"/>
    <property type="match status" value="1"/>
</dbReference>
<dbReference type="AlphaFoldDB" id="A0A0D2MJI2"/>
<evidence type="ECO:0000313" key="3">
    <source>
        <dbReference type="Proteomes" id="UP000054498"/>
    </source>
</evidence>
<sequence>MAAHDVQDDTGPQLQVDKPTVISSWFCPFAQRTLLALNAKGVAYVHHELSDTDLYSKPAWFLDLNPAGLVPTLAWLTPGGERRVLGESLIINEYVDEALPGPNSLLPDDPFEKAQARLLIDRFSSRAVPEFYKLLLRQVAADQEAAATAFSAQLEWLTTKGLHPQGPFALGTSFTLVDAAILPFLLRLMYERYADGSANSQVARDIKNDKTTS</sequence>
<dbReference type="Gene3D" id="1.20.1050.10">
    <property type="match status" value="1"/>
</dbReference>
<evidence type="ECO:0000313" key="2">
    <source>
        <dbReference type="EMBL" id="KIY95125.1"/>
    </source>
</evidence>
<dbReference type="PROSITE" id="PS50404">
    <property type="entry name" value="GST_NTER"/>
    <property type="match status" value="1"/>
</dbReference>
<dbReference type="OrthoDB" id="4951845at2759"/>
<dbReference type="SFLD" id="SFLDG00358">
    <property type="entry name" value="Main_(cytGST)"/>
    <property type="match status" value="1"/>
</dbReference>
<dbReference type="SUPFAM" id="SSF47616">
    <property type="entry name" value="GST C-terminal domain-like"/>
    <property type="match status" value="1"/>
</dbReference>
<keyword evidence="3" id="KW-1185">Reference proteome</keyword>
<gene>
    <name evidence="2" type="ORF">MNEG_12836</name>
</gene>
<feature type="domain" description="GST N-terminal" evidence="1">
    <location>
        <begin position="17"/>
        <end position="103"/>
    </location>
</feature>
<organism evidence="2 3">
    <name type="scientific">Monoraphidium neglectum</name>
    <dbReference type="NCBI Taxonomy" id="145388"/>
    <lineage>
        <taxon>Eukaryota</taxon>
        <taxon>Viridiplantae</taxon>
        <taxon>Chlorophyta</taxon>
        <taxon>core chlorophytes</taxon>
        <taxon>Chlorophyceae</taxon>
        <taxon>CS clade</taxon>
        <taxon>Sphaeropleales</taxon>
        <taxon>Selenastraceae</taxon>
        <taxon>Monoraphidium</taxon>
    </lineage>
</organism>
<dbReference type="InterPro" id="IPR036249">
    <property type="entry name" value="Thioredoxin-like_sf"/>
</dbReference>
<proteinExistence type="predicted"/>
<dbReference type="KEGG" id="mng:MNEG_12836"/>
<dbReference type="RefSeq" id="XP_013894145.1">
    <property type="nucleotide sequence ID" value="XM_014038691.1"/>
</dbReference>
<dbReference type="SUPFAM" id="SSF52833">
    <property type="entry name" value="Thioredoxin-like"/>
    <property type="match status" value="1"/>
</dbReference>
<dbReference type="EMBL" id="KK103683">
    <property type="protein sequence ID" value="KIY95125.1"/>
    <property type="molecule type" value="Genomic_DNA"/>
</dbReference>
<dbReference type="PANTHER" id="PTHR43968">
    <property type="match status" value="1"/>
</dbReference>
<dbReference type="InterPro" id="IPR036282">
    <property type="entry name" value="Glutathione-S-Trfase_C_sf"/>
</dbReference>
<evidence type="ECO:0000259" key="1">
    <source>
        <dbReference type="PROSITE" id="PS50404"/>
    </source>
</evidence>
<dbReference type="InterPro" id="IPR040079">
    <property type="entry name" value="Glutathione_S-Trfase"/>
</dbReference>
<accession>A0A0D2MJI2</accession>
<dbReference type="InterPro" id="IPR004045">
    <property type="entry name" value="Glutathione_S-Trfase_N"/>
</dbReference>
<dbReference type="Proteomes" id="UP000054498">
    <property type="component" value="Unassembled WGS sequence"/>
</dbReference>
<dbReference type="InterPro" id="IPR050983">
    <property type="entry name" value="GST_Omega/HSP26"/>
</dbReference>
<reference evidence="2 3" key="1">
    <citation type="journal article" date="2013" name="BMC Genomics">
        <title>Reconstruction of the lipid metabolism for the microalga Monoraphidium neglectum from its genome sequence reveals characteristics suitable for biofuel production.</title>
        <authorList>
            <person name="Bogen C."/>
            <person name="Al-Dilaimi A."/>
            <person name="Albersmeier A."/>
            <person name="Wichmann J."/>
            <person name="Grundmann M."/>
            <person name="Rupp O."/>
            <person name="Lauersen K.J."/>
            <person name="Blifernez-Klassen O."/>
            <person name="Kalinowski J."/>
            <person name="Goesmann A."/>
            <person name="Mussgnug J.H."/>
            <person name="Kruse O."/>
        </authorList>
    </citation>
    <scope>NUCLEOTIDE SEQUENCE [LARGE SCALE GENOMIC DNA]</scope>
    <source>
        <strain evidence="2 3">SAG 48.87</strain>
    </source>
</reference>
<dbReference type="GO" id="GO:0004364">
    <property type="term" value="F:glutathione transferase activity"/>
    <property type="evidence" value="ECO:0007669"/>
    <property type="project" value="UniProtKB-EC"/>
</dbReference>
<dbReference type="Pfam" id="PF13409">
    <property type="entry name" value="GST_N_2"/>
    <property type="match status" value="1"/>
</dbReference>
<dbReference type="SFLD" id="SFLDS00019">
    <property type="entry name" value="Glutathione_Transferase_(cytos"/>
    <property type="match status" value="1"/>
</dbReference>
<dbReference type="GeneID" id="25730238"/>